<name>A0A948WVU1_9BACT</name>
<feature type="domain" description="Endonuclease GajA/Old nuclease/RecF-like AAA" evidence="1">
    <location>
        <begin position="9"/>
        <end position="183"/>
    </location>
</feature>
<dbReference type="Proteomes" id="UP000783796">
    <property type="component" value="Unassembled WGS sequence"/>
</dbReference>
<dbReference type="InterPro" id="IPR041685">
    <property type="entry name" value="AAA_GajA/Old/RecF-like"/>
</dbReference>
<dbReference type="InterPro" id="IPR027417">
    <property type="entry name" value="P-loop_NTPase"/>
</dbReference>
<dbReference type="Gene3D" id="3.40.50.300">
    <property type="entry name" value="P-loop containing nucleotide triphosphate hydrolases"/>
    <property type="match status" value="1"/>
</dbReference>
<dbReference type="EMBL" id="JAHLFW010000009">
    <property type="protein sequence ID" value="MBU3836985.1"/>
    <property type="molecule type" value="Genomic_DNA"/>
</dbReference>
<reference evidence="2" key="2">
    <citation type="submission" date="2021-04" db="EMBL/GenBank/DDBJ databases">
        <authorList>
            <person name="Gilroy R."/>
        </authorList>
    </citation>
    <scope>NUCLEOTIDE SEQUENCE</scope>
    <source>
        <strain evidence="2">G4-2901</strain>
    </source>
</reference>
<evidence type="ECO:0000313" key="3">
    <source>
        <dbReference type="Proteomes" id="UP000783796"/>
    </source>
</evidence>
<dbReference type="Pfam" id="PF13175">
    <property type="entry name" value="AAA_15"/>
    <property type="match status" value="1"/>
</dbReference>
<proteinExistence type="predicted"/>
<dbReference type="SUPFAM" id="SSF52540">
    <property type="entry name" value="P-loop containing nucleoside triphosphate hydrolases"/>
    <property type="match status" value="1"/>
</dbReference>
<comment type="caution">
    <text evidence="2">The sequence shown here is derived from an EMBL/GenBank/DDBJ whole genome shotgun (WGS) entry which is preliminary data.</text>
</comment>
<dbReference type="AlphaFoldDB" id="A0A948WVU1"/>
<evidence type="ECO:0000313" key="2">
    <source>
        <dbReference type="EMBL" id="MBU3836985.1"/>
    </source>
</evidence>
<accession>A0A948WVU1</accession>
<gene>
    <name evidence="2" type="ORF">H9777_01390</name>
</gene>
<organism evidence="2 3">
    <name type="scientific">Candidatus Phocaeicola faecigallinarum</name>
    <dbReference type="NCBI Taxonomy" id="2838732"/>
    <lineage>
        <taxon>Bacteria</taxon>
        <taxon>Pseudomonadati</taxon>
        <taxon>Bacteroidota</taxon>
        <taxon>Bacteroidia</taxon>
        <taxon>Bacteroidales</taxon>
        <taxon>Bacteroidaceae</taxon>
        <taxon>Phocaeicola</taxon>
    </lineage>
</organism>
<sequence length="193" mass="22651">MNKYQYFLSNFQAINKADIKLEGITVLVGANGCGKSTLSRWLYYIVNTINRYKELVVESFIRSKSLELMNILRIMNIEFDIRPVVSSREIQEINDIETFSDIYHRIYSDFLDSIIQWVNKRAVTKSRKTRLASYFNIPYSDNTDEFSANIIAYCNSKNDEFDKEARLAIIHRNKNITNKLFKLALSRINEYGE</sequence>
<reference evidence="2" key="1">
    <citation type="journal article" date="2021" name="PeerJ">
        <title>Extensive microbial diversity within the chicken gut microbiome revealed by metagenomics and culture.</title>
        <authorList>
            <person name="Gilroy R."/>
            <person name="Ravi A."/>
            <person name="Getino M."/>
            <person name="Pursley I."/>
            <person name="Horton D.L."/>
            <person name="Alikhan N.F."/>
            <person name="Baker D."/>
            <person name="Gharbi K."/>
            <person name="Hall N."/>
            <person name="Watson M."/>
            <person name="Adriaenssens E.M."/>
            <person name="Foster-Nyarko E."/>
            <person name="Jarju S."/>
            <person name="Secka A."/>
            <person name="Antonio M."/>
            <person name="Oren A."/>
            <person name="Chaudhuri R.R."/>
            <person name="La Ragione R."/>
            <person name="Hildebrand F."/>
            <person name="Pallen M.J."/>
        </authorList>
    </citation>
    <scope>NUCLEOTIDE SEQUENCE</scope>
    <source>
        <strain evidence="2">G4-2901</strain>
    </source>
</reference>
<evidence type="ECO:0000259" key="1">
    <source>
        <dbReference type="Pfam" id="PF13175"/>
    </source>
</evidence>
<protein>
    <submittedName>
        <fullName evidence="2">AAA family ATPase</fullName>
    </submittedName>
</protein>